<organism evidence="2 3">
    <name type="scientific">Phlyctema vagabunda</name>
    <dbReference type="NCBI Taxonomy" id="108571"/>
    <lineage>
        <taxon>Eukaryota</taxon>
        <taxon>Fungi</taxon>
        <taxon>Dikarya</taxon>
        <taxon>Ascomycota</taxon>
        <taxon>Pezizomycotina</taxon>
        <taxon>Leotiomycetes</taxon>
        <taxon>Helotiales</taxon>
        <taxon>Dermateaceae</taxon>
        <taxon>Phlyctema</taxon>
    </lineage>
</organism>
<feature type="compositionally biased region" description="Polar residues" evidence="1">
    <location>
        <begin position="64"/>
        <end position="76"/>
    </location>
</feature>
<gene>
    <name evidence="2" type="ORF">PVAG01_05375</name>
</gene>
<proteinExistence type="predicted"/>
<feature type="region of interest" description="Disordered" evidence="1">
    <location>
        <begin position="1"/>
        <end position="76"/>
    </location>
</feature>
<sequence length="76" mass="8121">MSAQNTGRQSPEPERQSGQQGGDATSSGAVNDKSNSQKTSKSELENLESNPKPILEEHLKDTTSKTVNHPENASKA</sequence>
<comment type="caution">
    <text evidence="2">The sequence shown here is derived from an EMBL/GenBank/DDBJ whole genome shotgun (WGS) entry which is preliminary data.</text>
</comment>
<evidence type="ECO:0000313" key="2">
    <source>
        <dbReference type="EMBL" id="KAL3423628.1"/>
    </source>
</evidence>
<feature type="compositionally biased region" description="Polar residues" evidence="1">
    <location>
        <begin position="16"/>
        <end position="39"/>
    </location>
</feature>
<evidence type="ECO:0000313" key="3">
    <source>
        <dbReference type="Proteomes" id="UP001629113"/>
    </source>
</evidence>
<protein>
    <submittedName>
        <fullName evidence="2">Uncharacterized protein</fullName>
    </submittedName>
</protein>
<feature type="compositionally biased region" description="Basic and acidic residues" evidence="1">
    <location>
        <begin position="54"/>
        <end position="63"/>
    </location>
</feature>
<dbReference type="EMBL" id="JBFCZG010000004">
    <property type="protein sequence ID" value="KAL3423628.1"/>
    <property type="molecule type" value="Genomic_DNA"/>
</dbReference>
<name>A0ABR4PJX8_9HELO</name>
<dbReference type="Proteomes" id="UP001629113">
    <property type="component" value="Unassembled WGS sequence"/>
</dbReference>
<keyword evidence="3" id="KW-1185">Reference proteome</keyword>
<accession>A0ABR4PJX8</accession>
<evidence type="ECO:0000256" key="1">
    <source>
        <dbReference type="SAM" id="MobiDB-lite"/>
    </source>
</evidence>
<reference evidence="2 3" key="1">
    <citation type="submission" date="2024-06" db="EMBL/GenBank/DDBJ databases">
        <title>Complete genome of Phlyctema vagabunda strain 19-DSS-EL-015.</title>
        <authorList>
            <person name="Fiorenzani C."/>
        </authorList>
    </citation>
    <scope>NUCLEOTIDE SEQUENCE [LARGE SCALE GENOMIC DNA]</scope>
    <source>
        <strain evidence="2 3">19-DSS-EL-015</strain>
    </source>
</reference>